<keyword evidence="7 10" id="KW-0411">Iron-sulfur</keyword>
<keyword evidence="8 10" id="KW-0456">Lyase</keyword>
<dbReference type="GeneID" id="95757215"/>
<dbReference type="Gene3D" id="3.30.1330.90">
    <property type="entry name" value="D-3-phosphoglycerate dehydrogenase, domain 3"/>
    <property type="match status" value="1"/>
</dbReference>
<comment type="catalytic activity">
    <reaction evidence="9 10">
        <text>L-serine = pyruvate + NH4(+)</text>
        <dbReference type="Rhea" id="RHEA:19169"/>
        <dbReference type="ChEBI" id="CHEBI:15361"/>
        <dbReference type="ChEBI" id="CHEBI:28938"/>
        <dbReference type="ChEBI" id="CHEBI:33384"/>
        <dbReference type="EC" id="4.3.1.17"/>
    </reaction>
</comment>
<proteinExistence type="inferred from homology"/>
<dbReference type="GO" id="GO:0003941">
    <property type="term" value="F:L-serine ammonia-lyase activity"/>
    <property type="evidence" value="ECO:0007669"/>
    <property type="project" value="UniProtKB-UniRule"/>
</dbReference>
<dbReference type="InterPro" id="IPR029009">
    <property type="entry name" value="ASB_dom_sf"/>
</dbReference>
<comment type="cofactor">
    <cofactor evidence="1 10">
        <name>[4Fe-4S] cluster</name>
        <dbReference type="ChEBI" id="CHEBI:49883"/>
    </cofactor>
</comment>
<evidence type="ECO:0000256" key="4">
    <source>
        <dbReference type="ARBA" id="ARBA00022485"/>
    </source>
</evidence>
<dbReference type="PROSITE" id="PS51671">
    <property type="entry name" value="ACT"/>
    <property type="match status" value="1"/>
</dbReference>
<evidence type="ECO:0000256" key="9">
    <source>
        <dbReference type="ARBA" id="ARBA00049406"/>
    </source>
</evidence>
<evidence type="ECO:0000256" key="1">
    <source>
        <dbReference type="ARBA" id="ARBA00001966"/>
    </source>
</evidence>
<dbReference type="RefSeq" id="WP_008713426.1">
    <property type="nucleotide sequence ID" value="NZ_CABKQM010000008.1"/>
</dbReference>
<evidence type="ECO:0000256" key="6">
    <source>
        <dbReference type="ARBA" id="ARBA00023004"/>
    </source>
</evidence>
<dbReference type="Gene3D" id="3.30.70.260">
    <property type="match status" value="1"/>
</dbReference>
<dbReference type="Pfam" id="PF03315">
    <property type="entry name" value="SDH_beta"/>
    <property type="match status" value="1"/>
</dbReference>
<evidence type="ECO:0000256" key="3">
    <source>
        <dbReference type="ARBA" id="ARBA00022432"/>
    </source>
</evidence>
<gene>
    <name evidence="12" type="primary">sdaAB</name>
    <name evidence="12" type="ORF">NE630_10050</name>
</gene>
<sequence length="221" mass="23344">MPVWEIIGPVMTGPSSSHTAGAAHIGRIVRMCWGGEVKRADLYMRGSFASTGAGHGTDKALIAGLMGMTQDDPEIRNALALARAAGMDFHFYTEEVAGAHPNSVRVVVGDGEGRTMEAVGYSIGGGAVLLHKLDGFQVDISCTLPAVIIMNRDVQGVVSAVTSYLSAHNVNIATMKLHRDTRGGLATMVIELDSAEEHVDTDVIKNLHPGIVRVIGIEGED</sequence>
<dbReference type="EMBL" id="JANFYT010000020">
    <property type="protein sequence ID" value="MCQ4814769.1"/>
    <property type="molecule type" value="Genomic_DNA"/>
</dbReference>
<dbReference type="EC" id="4.3.1.17" evidence="10"/>
<name>A0AAW5K9R9_9BACT</name>
<reference evidence="12 13" key="1">
    <citation type="submission" date="2022-06" db="EMBL/GenBank/DDBJ databases">
        <title>Isolation of gut microbiota from human fecal samples.</title>
        <authorList>
            <person name="Pamer E.G."/>
            <person name="Barat B."/>
            <person name="Waligurski E."/>
            <person name="Medina S."/>
            <person name="Paddock L."/>
            <person name="Mostad J."/>
        </authorList>
    </citation>
    <scope>NUCLEOTIDE SEQUENCE [LARGE SCALE GENOMIC DNA]</scope>
    <source>
        <strain evidence="12 13">DFI.9.90</strain>
    </source>
</reference>
<dbReference type="Proteomes" id="UP001205919">
    <property type="component" value="Unassembled WGS sequence"/>
</dbReference>
<dbReference type="GO" id="GO:0006094">
    <property type="term" value="P:gluconeogenesis"/>
    <property type="evidence" value="ECO:0007669"/>
    <property type="project" value="UniProtKB-KW"/>
</dbReference>
<dbReference type="InterPro" id="IPR045865">
    <property type="entry name" value="ACT-like_dom_sf"/>
</dbReference>
<evidence type="ECO:0000313" key="13">
    <source>
        <dbReference type="Proteomes" id="UP001205919"/>
    </source>
</evidence>
<keyword evidence="4 10" id="KW-0004">4Fe-4S</keyword>
<comment type="similarity">
    <text evidence="2 10">Belongs to the iron-sulfur dependent L-serine dehydratase family.</text>
</comment>
<organism evidence="12 13">
    <name type="scientific">Cloacibacillus evryensis</name>
    <dbReference type="NCBI Taxonomy" id="508460"/>
    <lineage>
        <taxon>Bacteria</taxon>
        <taxon>Thermotogati</taxon>
        <taxon>Synergistota</taxon>
        <taxon>Synergistia</taxon>
        <taxon>Synergistales</taxon>
        <taxon>Synergistaceae</taxon>
        <taxon>Cloacibacillus</taxon>
    </lineage>
</organism>
<dbReference type="GO" id="GO:0046872">
    <property type="term" value="F:metal ion binding"/>
    <property type="evidence" value="ECO:0007669"/>
    <property type="project" value="UniProtKB-KW"/>
</dbReference>
<dbReference type="InterPro" id="IPR004643">
    <property type="entry name" value="Fe-S_L-Ser_bsu"/>
</dbReference>
<dbReference type="InterPro" id="IPR002912">
    <property type="entry name" value="ACT_dom"/>
</dbReference>
<dbReference type="NCBIfam" id="TIGR00719">
    <property type="entry name" value="sda_beta"/>
    <property type="match status" value="1"/>
</dbReference>
<dbReference type="SUPFAM" id="SSF55021">
    <property type="entry name" value="ACT-like"/>
    <property type="match status" value="1"/>
</dbReference>
<dbReference type="PIRSF" id="PIRSF036692">
    <property type="entry name" value="SDH_B"/>
    <property type="match status" value="1"/>
</dbReference>
<dbReference type="PANTHER" id="PTHR30182">
    <property type="entry name" value="L-SERINE DEHYDRATASE"/>
    <property type="match status" value="1"/>
</dbReference>
<evidence type="ECO:0000256" key="7">
    <source>
        <dbReference type="ARBA" id="ARBA00023014"/>
    </source>
</evidence>
<dbReference type="CDD" id="cd04903">
    <property type="entry name" value="ACT_LSD"/>
    <property type="match status" value="1"/>
</dbReference>
<comment type="caution">
    <text evidence="12">The sequence shown here is derived from an EMBL/GenBank/DDBJ whole genome shotgun (WGS) entry which is preliminary data.</text>
</comment>
<dbReference type="SUPFAM" id="SSF143548">
    <property type="entry name" value="Serine metabolism enzymes domain"/>
    <property type="match status" value="1"/>
</dbReference>
<feature type="domain" description="ACT" evidence="11">
    <location>
        <begin position="146"/>
        <end position="221"/>
    </location>
</feature>
<evidence type="ECO:0000256" key="5">
    <source>
        <dbReference type="ARBA" id="ARBA00022723"/>
    </source>
</evidence>
<protein>
    <recommendedName>
        <fullName evidence="10">L-serine dehydratase</fullName>
        <ecNumber evidence="10">4.3.1.17</ecNumber>
    </recommendedName>
</protein>
<dbReference type="InterPro" id="IPR051318">
    <property type="entry name" value="Fe-S_L-Ser"/>
</dbReference>
<dbReference type="InterPro" id="IPR005131">
    <property type="entry name" value="Ser_deHydtase_bsu"/>
</dbReference>
<keyword evidence="13" id="KW-1185">Reference proteome</keyword>
<evidence type="ECO:0000256" key="8">
    <source>
        <dbReference type="ARBA" id="ARBA00023239"/>
    </source>
</evidence>
<keyword evidence="6 10" id="KW-0408">Iron</keyword>
<dbReference type="PANTHER" id="PTHR30182:SF12">
    <property type="entry name" value="L-SERINE DEHYDRATASE, BETA CHAIN-RELATED"/>
    <property type="match status" value="1"/>
</dbReference>
<dbReference type="AlphaFoldDB" id="A0AAW5K9R9"/>
<keyword evidence="3 10" id="KW-0312">Gluconeogenesis</keyword>
<evidence type="ECO:0000256" key="10">
    <source>
        <dbReference type="RuleBase" id="RU366059"/>
    </source>
</evidence>
<keyword evidence="5 10" id="KW-0479">Metal-binding</keyword>
<evidence type="ECO:0000259" key="11">
    <source>
        <dbReference type="PROSITE" id="PS51671"/>
    </source>
</evidence>
<accession>A0AAW5K9R9</accession>
<evidence type="ECO:0000313" key="12">
    <source>
        <dbReference type="EMBL" id="MCQ4814769.1"/>
    </source>
</evidence>
<evidence type="ECO:0000256" key="2">
    <source>
        <dbReference type="ARBA" id="ARBA00008636"/>
    </source>
</evidence>
<dbReference type="GO" id="GO:0051539">
    <property type="term" value="F:4 iron, 4 sulfur cluster binding"/>
    <property type="evidence" value="ECO:0007669"/>
    <property type="project" value="UniProtKB-UniRule"/>
</dbReference>